<dbReference type="EMBL" id="CP029550">
    <property type="protein sequence ID" value="AWN43590.1"/>
    <property type="molecule type" value="Genomic_DNA"/>
</dbReference>
<evidence type="ECO:0000313" key="3">
    <source>
        <dbReference type="EMBL" id="AWN43590.1"/>
    </source>
</evidence>
<evidence type="ECO:0000313" key="4">
    <source>
        <dbReference type="Proteomes" id="UP000245926"/>
    </source>
</evidence>
<dbReference type="RefSeq" id="WP_109894532.1">
    <property type="nucleotide sequence ID" value="NZ_CP029550.1"/>
</dbReference>
<keyword evidence="2" id="KW-0472">Membrane</keyword>
<evidence type="ECO:0000256" key="1">
    <source>
        <dbReference type="SAM" id="MobiDB-lite"/>
    </source>
</evidence>
<keyword evidence="2" id="KW-0812">Transmembrane</keyword>
<feature type="region of interest" description="Disordered" evidence="1">
    <location>
        <begin position="1"/>
        <end position="24"/>
    </location>
</feature>
<dbReference type="OrthoDB" id="7988398at2"/>
<dbReference type="AlphaFoldDB" id="A0A2U8WDS0"/>
<dbReference type="KEGG" id="mets:DK389_27655"/>
<reference evidence="4" key="1">
    <citation type="submission" date="2018-05" db="EMBL/GenBank/DDBJ databases">
        <title>Complete Genome Sequence of Methylobacterium sp. 17SD2-17.</title>
        <authorList>
            <person name="Srinivasan S."/>
        </authorList>
    </citation>
    <scope>NUCLEOTIDE SEQUENCE [LARGE SCALE GENOMIC DNA]</scope>
    <source>
        <strain evidence="4">17SD2-17</strain>
    </source>
</reference>
<organism evidence="3 4">
    <name type="scientific">Methylobacterium durans</name>
    <dbReference type="NCBI Taxonomy" id="2202825"/>
    <lineage>
        <taxon>Bacteria</taxon>
        <taxon>Pseudomonadati</taxon>
        <taxon>Pseudomonadota</taxon>
        <taxon>Alphaproteobacteria</taxon>
        <taxon>Hyphomicrobiales</taxon>
        <taxon>Methylobacteriaceae</taxon>
        <taxon>Methylobacterium</taxon>
    </lineage>
</organism>
<name>A0A2U8WDS0_9HYPH</name>
<proteinExistence type="predicted"/>
<feature type="transmembrane region" description="Helical" evidence="2">
    <location>
        <begin position="156"/>
        <end position="178"/>
    </location>
</feature>
<protein>
    <submittedName>
        <fullName evidence="3">Uncharacterized protein</fullName>
    </submittedName>
</protein>
<gene>
    <name evidence="3" type="ORF">DK389_27655</name>
</gene>
<sequence length="220" mass="23834">MNTVANRSEAQAAPAEDSHDPAAGVPGHSWARRAIDEAERYLWFALYLIVILGTLILFSLTIYARVDQDAPHYSSHHFYVLGLINALVFAKIMLLAEAVGVGSLLIGRRLEAGRLITVILYRVSAFTVVLVAAYVLEAVLEGAWHGKAVGQVLPEIAGGPLGLVSLAWILLVALTPYFTYRELGRVLGHTRLRAIMLKPGHLFQDGAEPQVPSHSPVAAP</sequence>
<feature type="transmembrane region" description="Helical" evidence="2">
    <location>
        <begin position="41"/>
        <end position="66"/>
    </location>
</feature>
<keyword evidence="4" id="KW-1185">Reference proteome</keyword>
<feature type="transmembrane region" description="Helical" evidence="2">
    <location>
        <begin position="78"/>
        <end position="106"/>
    </location>
</feature>
<feature type="transmembrane region" description="Helical" evidence="2">
    <location>
        <begin position="118"/>
        <end position="136"/>
    </location>
</feature>
<dbReference type="Proteomes" id="UP000245926">
    <property type="component" value="Chromosome"/>
</dbReference>
<keyword evidence="2" id="KW-1133">Transmembrane helix</keyword>
<evidence type="ECO:0000256" key="2">
    <source>
        <dbReference type="SAM" id="Phobius"/>
    </source>
</evidence>
<accession>A0A2U8WDS0</accession>